<accession>A0ABY5RCM1</accession>
<dbReference type="Proteomes" id="UP001059252">
    <property type="component" value="Chromosome"/>
</dbReference>
<reference evidence="1" key="1">
    <citation type="submission" date="2022-08" db="EMBL/GenBank/DDBJ databases">
        <title>Complete genome of Mycoplasma iguanae type strain 2327.</title>
        <authorList>
            <person name="Spergser J."/>
        </authorList>
    </citation>
    <scope>NUCLEOTIDE SEQUENCE</scope>
    <source>
        <strain evidence="1">2327</strain>
    </source>
</reference>
<sequence length="60" mass="7242">MNYFITKVNNKISKITYFNENDNHKEYSIQFIYTKNKTTSLKIKNKQIYLRVGTYATQKI</sequence>
<dbReference type="EMBL" id="CP102734">
    <property type="protein sequence ID" value="UVD81955.1"/>
    <property type="molecule type" value="Genomic_DNA"/>
</dbReference>
<evidence type="ECO:0000313" key="1">
    <source>
        <dbReference type="EMBL" id="UVD81955.1"/>
    </source>
</evidence>
<gene>
    <name evidence="1" type="ORF">NV226_01455</name>
</gene>
<name>A0ABY5RCM1_9MOLU</name>
<proteinExistence type="predicted"/>
<dbReference type="RefSeq" id="WP_258211129.1">
    <property type="nucleotide sequence ID" value="NZ_CP102734.1"/>
</dbReference>
<evidence type="ECO:0000313" key="2">
    <source>
        <dbReference type="Proteomes" id="UP001059252"/>
    </source>
</evidence>
<organism evidence="1 2">
    <name type="scientific">Mycoplasma iguanae</name>
    <dbReference type="NCBI Taxonomy" id="292461"/>
    <lineage>
        <taxon>Bacteria</taxon>
        <taxon>Bacillati</taxon>
        <taxon>Mycoplasmatota</taxon>
        <taxon>Mollicutes</taxon>
        <taxon>Mycoplasmataceae</taxon>
        <taxon>Mycoplasma</taxon>
    </lineage>
</organism>
<protein>
    <submittedName>
        <fullName evidence="1">Uncharacterized protein</fullName>
    </submittedName>
</protein>
<keyword evidence="2" id="KW-1185">Reference proteome</keyword>